<evidence type="ECO:0000313" key="4">
    <source>
        <dbReference type="Proteomes" id="UP000030765"/>
    </source>
</evidence>
<gene>
    <name evidence="2" type="ORF">ZHAS_00021454</name>
</gene>
<dbReference type="Proteomes" id="UP000030765">
    <property type="component" value="Unassembled WGS sequence"/>
</dbReference>
<feature type="region of interest" description="Disordered" evidence="1">
    <location>
        <begin position="1"/>
        <end position="38"/>
    </location>
</feature>
<proteinExistence type="predicted"/>
<dbReference type="AlphaFoldDB" id="A0A084WSG1"/>
<name>A0A084WSG1_ANOSI</name>
<feature type="region of interest" description="Disordered" evidence="1">
    <location>
        <begin position="51"/>
        <end position="74"/>
    </location>
</feature>
<keyword evidence="4" id="KW-1185">Reference proteome</keyword>
<feature type="compositionally biased region" description="Pro residues" evidence="1">
    <location>
        <begin position="1"/>
        <end position="13"/>
    </location>
</feature>
<sequence>MIGNPPQPPPPANPFGNSSRPDEATEANHRLSSSSSRLGVVDQVLEWAWSGPCPTTRGSLSPSRPPPGRSWMRK</sequence>
<evidence type="ECO:0000256" key="1">
    <source>
        <dbReference type="SAM" id="MobiDB-lite"/>
    </source>
</evidence>
<dbReference type="EMBL" id="ATLV01026524">
    <property type="status" value="NOT_ANNOTATED_CDS"/>
    <property type="molecule type" value="Genomic_DNA"/>
</dbReference>
<dbReference type="EnsemblMetazoa" id="ASIC021454-RA">
    <property type="protein sequence ID" value="ASIC021454-PA"/>
    <property type="gene ID" value="ASIC021454"/>
</dbReference>
<protein>
    <submittedName>
        <fullName evidence="2 3">Uncharacterized protein</fullName>
    </submittedName>
</protein>
<organism evidence="2">
    <name type="scientific">Anopheles sinensis</name>
    <name type="common">Mosquito</name>
    <dbReference type="NCBI Taxonomy" id="74873"/>
    <lineage>
        <taxon>Eukaryota</taxon>
        <taxon>Metazoa</taxon>
        <taxon>Ecdysozoa</taxon>
        <taxon>Arthropoda</taxon>
        <taxon>Hexapoda</taxon>
        <taxon>Insecta</taxon>
        <taxon>Pterygota</taxon>
        <taxon>Neoptera</taxon>
        <taxon>Endopterygota</taxon>
        <taxon>Diptera</taxon>
        <taxon>Nematocera</taxon>
        <taxon>Culicoidea</taxon>
        <taxon>Culicidae</taxon>
        <taxon>Anophelinae</taxon>
        <taxon>Anopheles</taxon>
    </lineage>
</organism>
<evidence type="ECO:0000313" key="2">
    <source>
        <dbReference type="EMBL" id="KFB53155.1"/>
    </source>
</evidence>
<reference evidence="3" key="2">
    <citation type="submission" date="2020-05" db="UniProtKB">
        <authorList>
            <consortium name="EnsemblMetazoa"/>
        </authorList>
    </citation>
    <scope>IDENTIFICATION</scope>
</reference>
<dbReference type="EMBL" id="KE525415">
    <property type="protein sequence ID" value="KFB53155.1"/>
    <property type="molecule type" value="Genomic_DNA"/>
</dbReference>
<feature type="compositionally biased region" description="Basic and acidic residues" evidence="1">
    <location>
        <begin position="20"/>
        <end position="29"/>
    </location>
</feature>
<accession>A0A084WSG1</accession>
<evidence type="ECO:0000313" key="3">
    <source>
        <dbReference type="EnsemblMetazoa" id="ASIC021454-PA"/>
    </source>
</evidence>
<reference evidence="2 4" key="1">
    <citation type="journal article" date="2014" name="BMC Genomics">
        <title>Genome sequence of Anopheles sinensis provides insight into genetics basis of mosquito competence for malaria parasites.</title>
        <authorList>
            <person name="Zhou D."/>
            <person name="Zhang D."/>
            <person name="Ding G."/>
            <person name="Shi L."/>
            <person name="Hou Q."/>
            <person name="Ye Y."/>
            <person name="Xu Y."/>
            <person name="Zhou H."/>
            <person name="Xiong C."/>
            <person name="Li S."/>
            <person name="Yu J."/>
            <person name="Hong S."/>
            <person name="Yu X."/>
            <person name="Zou P."/>
            <person name="Chen C."/>
            <person name="Chang X."/>
            <person name="Wang W."/>
            <person name="Lv Y."/>
            <person name="Sun Y."/>
            <person name="Ma L."/>
            <person name="Shen B."/>
            <person name="Zhu C."/>
        </authorList>
    </citation>
    <scope>NUCLEOTIDE SEQUENCE [LARGE SCALE GENOMIC DNA]</scope>
</reference>
<dbReference type="VEuPathDB" id="VectorBase:ASIC021454"/>